<dbReference type="PROSITE" id="PS01350">
    <property type="entry name" value="ISPF"/>
    <property type="match status" value="1"/>
</dbReference>
<comment type="cofactor">
    <cofactor evidence="2">
        <name>a divalent metal cation</name>
        <dbReference type="ChEBI" id="CHEBI:60240"/>
    </cofactor>
</comment>
<dbReference type="GO" id="GO:0008685">
    <property type="term" value="F:2-C-methyl-D-erythritol 2,4-cyclodiphosphate synthase activity"/>
    <property type="evidence" value="ECO:0007669"/>
    <property type="project" value="UniProtKB-EC"/>
</dbReference>
<keyword evidence="7" id="KW-0456">Lyase</keyword>
<dbReference type="Gene3D" id="3.30.1330.50">
    <property type="entry name" value="2-C-methyl-D-erythritol 2,4-cyclodiphosphate synthase"/>
    <property type="match status" value="1"/>
</dbReference>
<dbReference type="EMBL" id="CAJOBE010058856">
    <property type="protein sequence ID" value="CAF4380376.1"/>
    <property type="molecule type" value="Genomic_DNA"/>
</dbReference>
<dbReference type="PANTHER" id="PTHR43181">
    <property type="entry name" value="2-C-METHYL-D-ERYTHRITOL 2,4-CYCLODIPHOSPHATE SYNTHASE, CHLOROPLASTIC"/>
    <property type="match status" value="1"/>
</dbReference>
<dbReference type="InterPro" id="IPR003526">
    <property type="entry name" value="MECDP_synthase"/>
</dbReference>
<protein>
    <recommendedName>
        <fullName evidence="4">2-C-methyl-D-erythritol 2,4-cyclodiphosphate synthase</fullName>
        <ecNumber evidence="4">4.6.1.12</ecNumber>
    </recommendedName>
</protein>
<evidence type="ECO:0000256" key="5">
    <source>
        <dbReference type="ARBA" id="ARBA00022723"/>
    </source>
</evidence>
<comment type="pathway">
    <text evidence="3">Isoprenoid biosynthesis; isopentenyl diphosphate biosynthesis via DXP pathway; isopentenyl diphosphate from 1-deoxy-D-xylulose 5-phosphate: step 4/6.</text>
</comment>
<dbReference type="AlphaFoldDB" id="A0A820MZQ0"/>
<sequence>MTSKQTRVGMGLDAHRFLPTQNGSSNKIMLCGVEVPSTFNIEANSDGDVGLHALVDALLGSVAAGDIGMHFDPNDKQWAGAKSSIFL</sequence>
<evidence type="ECO:0000259" key="8">
    <source>
        <dbReference type="Pfam" id="PF02542"/>
    </source>
</evidence>
<feature type="non-terminal residue" evidence="9">
    <location>
        <position position="1"/>
    </location>
</feature>
<evidence type="ECO:0000256" key="2">
    <source>
        <dbReference type="ARBA" id="ARBA00001968"/>
    </source>
</evidence>
<feature type="domain" description="2-C-methyl-D-erythritol 2,4-cyclodiphosphate synthase" evidence="8">
    <location>
        <begin position="7"/>
        <end position="87"/>
    </location>
</feature>
<dbReference type="InterPro" id="IPR036571">
    <property type="entry name" value="MECDP_synthase_sf"/>
</dbReference>
<evidence type="ECO:0000256" key="3">
    <source>
        <dbReference type="ARBA" id="ARBA00004709"/>
    </source>
</evidence>
<organism evidence="9 10">
    <name type="scientific">Rotaria sordida</name>
    <dbReference type="NCBI Taxonomy" id="392033"/>
    <lineage>
        <taxon>Eukaryota</taxon>
        <taxon>Metazoa</taxon>
        <taxon>Spiralia</taxon>
        <taxon>Gnathifera</taxon>
        <taxon>Rotifera</taxon>
        <taxon>Eurotatoria</taxon>
        <taxon>Bdelloidea</taxon>
        <taxon>Philodinida</taxon>
        <taxon>Philodinidae</taxon>
        <taxon>Rotaria</taxon>
    </lineage>
</organism>
<gene>
    <name evidence="9" type="ORF">FNK824_LOCUS43286</name>
</gene>
<comment type="caution">
    <text evidence="9">The sequence shown here is derived from an EMBL/GenBank/DDBJ whole genome shotgun (WGS) entry which is preliminary data.</text>
</comment>
<keyword evidence="6" id="KW-0414">Isoprene biosynthesis</keyword>
<reference evidence="9" key="1">
    <citation type="submission" date="2021-02" db="EMBL/GenBank/DDBJ databases">
        <authorList>
            <person name="Nowell W R."/>
        </authorList>
    </citation>
    <scope>NUCLEOTIDE SEQUENCE</scope>
</reference>
<dbReference type="Pfam" id="PF02542">
    <property type="entry name" value="YgbB"/>
    <property type="match status" value="1"/>
</dbReference>
<evidence type="ECO:0000256" key="7">
    <source>
        <dbReference type="ARBA" id="ARBA00023239"/>
    </source>
</evidence>
<dbReference type="Proteomes" id="UP000663874">
    <property type="component" value="Unassembled WGS sequence"/>
</dbReference>
<keyword evidence="5" id="KW-0479">Metal-binding</keyword>
<evidence type="ECO:0000313" key="10">
    <source>
        <dbReference type="Proteomes" id="UP000663874"/>
    </source>
</evidence>
<evidence type="ECO:0000256" key="4">
    <source>
        <dbReference type="ARBA" id="ARBA00012579"/>
    </source>
</evidence>
<dbReference type="UniPathway" id="UPA00056">
    <property type="reaction ID" value="UER00095"/>
</dbReference>
<evidence type="ECO:0000313" key="9">
    <source>
        <dbReference type="EMBL" id="CAF4380376.1"/>
    </source>
</evidence>
<evidence type="ECO:0000256" key="1">
    <source>
        <dbReference type="ARBA" id="ARBA00000200"/>
    </source>
</evidence>
<dbReference type="PANTHER" id="PTHR43181:SF1">
    <property type="entry name" value="2-C-METHYL-D-ERYTHRITOL 2,4-CYCLODIPHOSPHATE SYNTHASE, CHLOROPLASTIC"/>
    <property type="match status" value="1"/>
</dbReference>
<proteinExistence type="predicted"/>
<accession>A0A820MZQ0</accession>
<dbReference type="SUPFAM" id="SSF69765">
    <property type="entry name" value="IpsF-like"/>
    <property type="match status" value="1"/>
</dbReference>
<name>A0A820MZQ0_9BILA</name>
<dbReference type="GO" id="GO:0016114">
    <property type="term" value="P:terpenoid biosynthetic process"/>
    <property type="evidence" value="ECO:0007669"/>
    <property type="project" value="InterPro"/>
</dbReference>
<evidence type="ECO:0000256" key="6">
    <source>
        <dbReference type="ARBA" id="ARBA00023229"/>
    </source>
</evidence>
<comment type="catalytic activity">
    <reaction evidence="1">
        <text>4-CDP-2-C-methyl-D-erythritol 2-phosphate = 2-C-methyl-D-erythritol 2,4-cyclic diphosphate + CMP</text>
        <dbReference type="Rhea" id="RHEA:23864"/>
        <dbReference type="ChEBI" id="CHEBI:57919"/>
        <dbReference type="ChEBI" id="CHEBI:58483"/>
        <dbReference type="ChEBI" id="CHEBI:60377"/>
        <dbReference type="EC" id="4.6.1.12"/>
    </reaction>
</comment>
<dbReference type="GO" id="GO:0046872">
    <property type="term" value="F:metal ion binding"/>
    <property type="evidence" value="ECO:0007669"/>
    <property type="project" value="UniProtKB-KW"/>
</dbReference>
<dbReference type="InterPro" id="IPR020555">
    <property type="entry name" value="MECDP_synthase_CS"/>
</dbReference>
<feature type="non-terminal residue" evidence="9">
    <location>
        <position position="87"/>
    </location>
</feature>
<dbReference type="EC" id="4.6.1.12" evidence="4"/>
<dbReference type="GO" id="GO:0019288">
    <property type="term" value="P:isopentenyl diphosphate biosynthetic process, methylerythritol 4-phosphate pathway"/>
    <property type="evidence" value="ECO:0007669"/>
    <property type="project" value="UniProtKB-UniPathway"/>
</dbReference>